<gene>
    <name evidence="9" type="ORF">OIHEL45_19371</name>
</gene>
<evidence type="ECO:0000256" key="3">
    <source>
        <dbReference type="ARBA" id="ARBA00023235"/>
    </source>
</evidence>
<evidence type="ECO:0000313" key="9">
    <source>
        <dbReference type="EMBL" id="EDQ03201.1"/>
    </source>
</evidence>
<dbReference type="InterPro" id="IPR006145">
    <property type="entry name" value="PsdUridine_synth_RsuA/RluA"/>
</dbReference>
<dbReference type="Pfam" id="PF00849">
    <property type="entry name" value="PseudoU_synth_2"/>
    <property type="match status" value="1"/>
</dbReference>
<evidence type="ECO:0000256" key="5">
    <source>
        <dbReference type="ARBA" id="ARBA00037590"/>
    </source>
</evidence>
<dbReference type="EMBL" id="ABID01000032">
    <property type="protein sequence ID" value="EDQ03201.1"/>
    <property type="molecule type" value="Genomic_DNA"/>
</dbReference>
<dbReference type="InterPro" id="IPR020103">
    <property type="entry name" value="PsdUridine_synth_cat_dom_sf"/>
</dbReference>
<organism evidence="9 10">
    <name type="scientific">Sulfitobacter indolifex HEL-45</name>
    <dbReference type="NCBI Taxonomy" id="391624"/>
    <lineage>
        <taxon>Bacteria</taxon>
        <taxon>Pseudomonadati</taxon>
        <taxon>Pseudomonadota</taxon>
        <taxon>Alphaproteobacteria</taxon>
        <taxon>Rhodobacterales</taxon>
        <taxon>Roseobacteraceae</taxon>
        <taxon>Sulfitobacter</taxon>
    </lineage>
</organism>
<evidence type="ECO:0000256" key="6">
    <source>
        <dbReference type="PROSITE-ProRule" id="PRU00182"/>
    </source>
</evidence>
<evidence type="ECO:0000259" key="8">
    <source>
        <dbReference type="Pfam" id="PF00849"/>
    </source>
</evidence>
<dbReference type="InterPro" id="IPR036986">
    <property type="entry name" value="S4_RNA-bd_sf"/>
</dbReference>
<dbReference type="Proteomes" id="UP000003257">
    <property type="component" value="Unassembled WGS sequence"/>
</dbReference>
<dbReference type="PROSITE" id="PS01149">
    <property type="entry name" value="PSI_RSU"/>
    <property type="match status" value="1"/>
</dbReference>
<evidence type="ECO:0000256" key="7">
    <source>
        <dbReference type="RuleBase" id="RU003887"/>
    </source>
</evidence>
<dbReference type="SUPFAM" id="SSF55174">
    <property type="entry name" value="Alpha-L RNA-binding motif"/>
    <property type="match status" value="1"/>
</dbReference>
<dbReference type="RefSeq" id="WP_007121221.1">
    <property type="nucleotide sequence ID" value="NZ_ABID01000032.1"/>
</dbReference>
<dbReference type="InterPro" id="IPR018496">
    <property type="entry name" value="PsdUridine_synth_RsuA/RluB_CS"/>
</dbReference>
<dbReference type="Gene3D" id="3.30.70.1560">
    <property type="entry name" value="Alpha-L RNA-binding motif"/>
    <property type="match status" value="1"/>
</dbReference>
<keyword evidence="2 6" id="KW-0694">RNA-binding</keyword>
<dbReference type="InterPro" id="IPR050343">
    <property type="entry name" value="RsuA_PseudoU_synthase"/>
</dbReference>
<proteinExistence type="inferred from homology"/>
<evidence type="ECO:0000256" key="4">
    <source>
        <dbReference type="ARBA" id="ARBA00036749"/>
    </source>
</evidence>
<comment type="function">
    <text evidence="5">Responsible for synthesis of pseudouridine from uracil-516 in 16S ribosomal RNA.</text>
</comment>
<keyword evidence="3 7" id="KW-0413">Isomerase</keyword>
<dbReference type="InterPro" id="IPR020094">
    <property type="entry name" value="TruA/RsuA/RluB/E/F_N"/>
</dbReference>
<dbReference type="Gene3D" id="3.10.290.10">
    <property type="entry name" value="RNA-binding S4 domain"/>
    <property type="match status" value="1"/>
</dbReference>
<comment type="catalytic activity">
    <reaction evidence="4">
        <text>uridine(516) in 16S rRNA = pseudouridine(516) in 16S rRNA</text>
        <dbReference type="Rhea" id="RHEA:38867"/>
        <dbReference type="Rhea" id="RHEA-COMP:10089"/>
        <dbReference type="Rhea" id="RHEA-COMP:10090"/>
        <dbReference type="ChEBI" id="CHEBI:65314"/>
        <dbReference type="ChEBI" id="CHEBI:65315"/>
        <dbReference type="EC" id="5.4.99.19"/>
    </reaction>
</comment>
<dbReference type="PROSITE" id="PS50889">
    <property type="entry name" value="S4"/>
    <property type="match status" value="1"/>
</dbReference>
<dbReference type="EC" id="5.4.99.-" evidence="7"/>
<dbReference type="InterPro" id="IPR000748">
    <property type="entry name" value="PsdUridine_synth_RsuA/RluB/E/F"/>
</dbReference>
<comment type="caution">
    <text evidence="9">The sequence shown here is derived from an EMBL/GenBank/DDBJ whole genome shotgun (WGS) entry which is preliminary data.</text>
</comment>
<reference evidence="9 10" key="1">
    <citation type="submission" date="2007-11" db="EMBL/GenBank/DDBJ databases">
        <authorList>
            <person name="Wagner-Dobler I."/>
            <person name="Ferriera S."/>
            <person name="Johnson J."/>
            <person name="Kravitz S."/>
            <person name="Beeson K."/>
            <person name="Sutton G."/>
            <person name="Rogers Y.-H."/>
            <person name="Friedman R."/>
            <person name="Frazier M."/>
            <person name="Venter J.C."/>
        </authorList>
    </citation>
    <scope>NUCLEOTIDE SEQUENCE [LARGE SCALE GENOMIC DNA]</scope>
    <source>
        <strain evidence="9 10">HEL-45</strain>
    </source>
</reference>
<dbReference type="PANTHER" id="PTHR47683:SF4">
    <property type="entry name" value="PSEUDOURIDINE SYNTHASE"/>
    <property type="match status" value="1"/>
</dbReference>
<feature type="domain" description="Pseudouridine synthase RsuA/RluA-like" evidence="8">
    <location>
        <begin position="71"/>
        <end position="204"/>
    </location>
</feature>
<dbReference type="CDD" id="cd02553">
    <property type="entry name" value="PseudoU_synth_RsuA"/>
    <property type="match status" value="1"/>
</dbReference>
<protein>
    <recommendedName>
        <fullName evidence="7">Pseudouridine synthase</fullName>
        <ecNumber evidence="7">5.4.99.-</ecNumber>
    </recommendedName>
</protein>
<dbReference type="NCBIfam" id="TIGR00093">
    <property type="entry name" value="pseudouridine synthase"/>
    <property type="match status" value="1"/>
</dbReference>
<accession>A0ABM9X153</accession>
<evidence type="ECO:0000313" key="10">
    <source>
        <dbReference type="Proteomes" id="UP000003257"/>
    </source>
</evidence>
<dbReference type="InterPro" id="IPR042092">
    <property type="entry name" value="PsdUridine_s_RsuA/RluB/E/F_cat"/>
</dbReference>
<keyword evidence="10" id="KW-1185">Reference proteome</keyword>
<dbReference type="Gene3D" id="3.30.70.580">
    <property type="entry name" value="Pseudouridine synthase I, catalytic domain, N-terminal subdomain"/>
    <property type="match status" value="1"/>
</dbReference>
<dbReference type="PANTHER" id="PTHR47683">
    <property type="entry name" value="PSEUDOURIDINE SYNTHASE FAMILY PROTEIN-RELATED"/>
    <property type="match status" value="1"/>
</dbReference>
<dbReference type="SUPFAM" id="SSF55120">
    <property type="entry name" value="Pseudouridine synthase"/>
    <property type="match status" value="1"/>
</dbReference>
<comment type="similarity">
    <text evidence="1 7">Belongs to the pseudouridine synthase RsuA family.</text>
</comment>
<evidence type="ECO:0000256" key="2">
    <source>
        <dbReference type="ARBA" id="ARBA00022884"/>
    </source>
</evidence>
<evidence type="ECO:0000256" key="1">
    <source>
        <dbReference type="ARBA" id="ARBA00008348"/>
    </source>
</evidence>
<sequence length="248" mass="27261">MTKIPTTRIDRLLGSLGYGSRGEIAQIARARRIVLDGARVANVAKRIPMSPDLTERMTVHGAPLDPLLGMVVMMNKPAGYICSRKDSGPLVYDLLPDRWRHRKPMLSPVGRLDKETSGLLLLTDHGDLLHRITSPNLAVEKTYRASLARPLEGHEVNVFASGELMLSGEKKPLHPAKLSVLSPTEARLNITEGRYHQVRRMFAAVGNHVEALHREALGDLTLPDNLQAAAWCLLNADDTAKVFAKSSS</sequence>
<name>A0ABM9X153_9RHOB</name>